<feature type="binding site" evidence="7">
    <location>
        <begin position="273"/>
        <end position="274"/>
    </location>
    <ligand>
        <name>pyridoxal 5'-phosphate</name>
        <dbReference type="ChEBI" id="CHEBI:597326"/>
        <note>ligand shared between dimeric partners</note>
    </ligand>
</feature>
<dbReference type="InterPro" id="IPR011282">
    <property type="entry name" value="2am3keto_CoA_ligase"/>
</dbReference>
<dbReference type="GO" id="GO:0005829">
    <property type="term" value="C:cytosol"/>
    <property type="evidence" value="ECO:0007669"/>
    <property type="project" value="TreeGrafter"/>
</dbReference>
<feature type="modified residue" description="N6-(pyridoxal phosphate)lysine" evidence="7">
    <location>
        <position position="243"/>
    </location>
</feature>
<gene>
    <name evidence="7" type="primary">kbl</name>
    <name evidence="9" type="ORF">G113_10664</name>
</gene>
<dbReference type="EMBL" id="AQGQ01000061">
    <property type="protein sequence ID" value="EOD55121.1"/>
    <property type="molecule type" value="Genomic_DNA"/>
</dbReference>
<evidence type="ECO:0000256" key="1">
    <source>
        <dbReference type="ARBA" id="ARBA00004746"/>
    </source>
</evidence>
<dbReference type="Gene3D" id="3.40.640.10">
    <property type="entry name" value="Type I PLP-dependent aspartate aminotransferase-like (Major domain)"/>
    <property type="match status" value="1"/>
</dbReference>
<dbReference type="FunFam" id="3.90.1150.10:FF:000004">
    <property type="entry name" value="2-amino-3-ketobutyrate coenzyme A ligase"/>
    <property type="match status" value="1"/>
</dbReference>
<dbReference type="GO" id="GO:0008890">
    <property type="term" value="F:glycine C-acetyltransferase activity"/>
    <property type="evidence" value="ECO:0007669"/>
    <property type="project" value="UniProtKB-UniRule"/>
</dbReference>
<comment type="pathway">
    <text evidence="7">Amino-acid degradation; L-threonine degradation via oxydo-reductase pathway; glycine from L-threonine: step 2/2.</text>
</comment>
<dbReference type="InterPro" id="IPR015424">
    <property type="entry name" value="PyrdxlP-dep_Trfase"/>
</dbReference>
<dbReference type="InterPro" id="IPR015421">
    <property type="entry name" value="PyrdxlP-dep_Trfase_major"/>
</dbReference>
<feature type="binding site" evidence="7">
    <location>
        <position position="135"/>
    </location>
    <ligand>
        <name>substrate</name>
    </ligand>
</feature>
<comment type="subunit">
    <text evidence="7">Homodimer.</text>
</comment>
<comment type="caution">
    <text evidence="9">The sequence shown here is derived from an EMBL/GenBank/DDBJ whole genome shotgun (WGS) entry which is preliminary data.</text>
</comment>
<dbReference type="Proteomes" id="UP000013526">
    <property type="component" value="Unassembled WGS sequence"/>
</dbReference>
<feature type="binding site" description="in other chain" evidence="7">
    <location>
        <position position="184"/>
    </location>
    <ligand>
        <name>pyridoxal 5'-phosphate</name>
        <dbReference type="ChEBI" id="CHEBI:597326"/>
        <note>ligand shared between dimeric partners</note>
    </ligand>
</feature>
<comment type="function">
    <text evidence="7">Catalyzes the cleavage of 2-amino-3-ketobutyrate to glycine and acetyl-CoA.</text>
</comment>
<dbReference type="InterPro" id="IPR050087">
    <property type="entry name" value="AON_synthase_class-II"/>
</dbReference>
<evidence type="ECO:0000259" key="8">
    <source>
        <dbReference type="Pfam" id="PF00155"/>
    </source>
</evidence>
<comment type="pathway">
    <text evidence="2">Porphyrin-containing compound metabolism; protoporphyrin-IX biosynthesis; 5-aminolevulinate from glycine: step 1/1.</text>
</comment>
<organism evidence="9 10">
    <name type="scientific">Aeromonas molluscorum 848</name>
    <dbReference type="NCBI Taxonomy" id="1268236"/>
    <lineage>
        <taxon>Bacteria</taxon>
        <taxon>Pseudomonadati</taxon>
        <taxon>Pseudomonadota</taxon>
        <taxon>Gammaproteobacteria</taxon>
        <taxon>Aeromonadales</taxon>
        <taxon>Aeromonadaceae</taxon>
        <taxon>Aeromonas</taxon>
    </lineage>
</organism>
<comment type="catalytic activity">
    <reaction evidence="7">
        <text>glycine + acetyl-CoA = (2S)-2-amino-3-oxobutanoate + CoA</text>
        <dbReference type="Rhea" id="RHEA:20736"/>
        <dbReference type="ChEBI" id="CHEBI:57287"/>
        <dbReference type="ChEBI" id="CHEBI:57288"/>
        <dbReference type="ChEBI" id="CHEBI:57305"/>
        <dbReference type="ChEBI" id="CHEBI:78948"/>
        <dbReference type="EC" id="2.3.1.29"/>
    </reaction>
</comment>
<dbReference type="PANTHER" id="PTHR13693:SF102">
    <property type="entry name" value="2-AMINO-3-KETOBUTYRATE COENZYME A LIGASE, MITOCHONDRIAL"/>
    <property type="match status" value="1"/>
</dbReference>
<keyword evidence="10" id="KW-1185">Reference proteome</keyword>
<dbReference type="EC" id="2.3.1.29" evidence="7"/>
<evidence type="ECO:0000256" key="7">
    <source>
        <dbReference type="HAMAP-Rule" id="MF_00985"/>
    </source>
</evidence>
<feature type="domain" description="Aminotransferase class I/classII large" evidence="8">
    <location>
        <begin position="42"/>
        <end position="386"/>
    </location>
</feature>
<dbReference type="GO" id="GO:0019518">
    <property type="term" value="P:L-threonine catabolic process to glycine"/>
    <property type="evidence" value="ECO:0007669"/>
    <property type="project" value="UniProtKB-UniRule"/>
</dbReference>
<evidence type="ECO:0000256" key="2">
    <source>
        <dbReference type="ARBA" id="ARBA00005029"/>
    </source>
</evidence>
<proteinExistence type="inferred from homology"/>
<dbReference type="CDD" id="cd06454">
    <property type="entry name" value="KBL_like"/>
    <property type="match status" value="1"/>
</dbReference>
<keyword evidence="5 7" id="KW-0663">Pyridoxal phosphate</keyword>
<evidence type="ECO:0000256" key="3">
    <source>
        <dbReference type="ARBA" id="ARBA00010008"/>
    </source>
</evidence>
<accession>R1H3D4</accession>
<feature type="binding site" description="in other chain" evidence="7">
    <location>
        <begin position="240"/>
        <end position="243"/>
    </location>
    <ligand>
        <name>pyridoxal 5'-phosphate</name>
        <dbReference type="ChEBI" id="CHEBI:597326"/>
        <note>ligand shared between dimeric partners</note>
    </ligand>
</feature>
<dbReference type="UniPathway" id="UPA00046">
    <property type="reaction ID" value="UER00506"/>
</dbReference>
<keyword evidence="4 7" id="KW-0808">Transferase</keyword>
<feature type="binding site" description="in other chain" evidence="7">
    <location>
        <begin position="209"/>
        <end position="212"/>
    </location>
    <ligand>
        <name>pyridoxal 5'-phosphate</name>
        <dbReference type="ChEBI" id="CHEBI:597326"/>
        <note>ligand shared between dimeric partners</note>
    </ligand>
</feature>
<feature type="binding site" evidence="7">
    <location>
        <position position="367"/>
    </location>
    <ligand>
        <name>substrate</name>
    </ligand>
</feature>
<dbReference type="NCBIfam" id="TIGR01822">
    <property type="entry name" value="2am3keto_CoA"/>
    <property type="match status" value="1"/>
</dbReference>
<comment type="pathway">
    <text evidence="1">Cofactor biosynthesis; biotin biosynthesis.</text>
</comment>
<protein>
    <recommendedName>
        <fullName evidence="7">2-amino-3-ketobutyrate coenzyme A ligase</fullName>
        <shortName evidence="7">AKB ligase</shortName>
        <ecNumber evidence="7">2.3.1.29</ecNumber>
    </recommendedName>
    <alternativeName>
        <fullName evidence="7">Glycine acetyltransferase</fullName>
    </alternativeName>
</protein>
<dbReference type="Pfam" id="PF00155">
    <property type="entry name" value="Aminotran_1_2"/>
    <property type="match status" value="1"/>
</dbReference>
<reference evidence="9 10" key="1">
    <citation type="journal article" date="2013" name="Genome Announc.">
        <title>Draft Genome Sequence of Aeromonas molluscorum Strain 848TT, Isolated from Bivalve Molluscs.</title>
        <authorList>
            <person name="Spataro N."/>
            <person name="Farfan M."/>
            <person name="Albarral V."/>
            <person name="Sanglas A."/>
            <person name="Loren J.G."/>
            <person name="Fuste M.C."/>
            <person name="Bosch E."/>
        </authorList>
    </citation>
    <scope>NUCLEOTIDE SEQUENCE [LARGE SCALE GENOMIC DNA]</scope>
    <source>
        <strain evidence="9 10">848</strain>
    </source>
</reference>
<dbReference type="OrthoDB" id="9807157at2"/>
<comment type="cofactor">
    <cofactor evidence="7">
        <name>pyridoxal 5'-phosphate</name>
        <dbReference type="ChEBI" id="CHEBI:597326"/>
    </cofactor>
    <text evidence="7">Binds 1 pyridoxal phosphate per subunit.</text>
</comment>
<dbReference type="HAMAP" id="MF_00985">
    <property type="entry name" value="2am3keto_CoA_ligase"/>
    <property type="match status" value="1"/>
</dbReference>
<dbReference type="InterPro" id="IPR015422">
    <property type="entry name" value="PyrdxlP-dep_Trfase_small"/>
</dbReference>
<keyword evidence="9" id="KW-0436">Ligase</keyword>
<evidence type="ECO:0000256" key="6">
    <source>
        <dbReference type="ARBA" id="ARBA00023315"/>
    </source>
</evidence>
<sequence>MSNGFYRHLTEQLEQVQAEGLYKQERIISSAQQASIAVGQQQVLNFCANNYLGLANHPELIAAAKAGLDSHGFGMASVRFICGTQDSHKVLEQQLSAFLGTEDTILYSSCFDANGGLFETLFGAEDTIISDALNHASIIDGVRLCKARRYRYANNDMADLEAQLKQAQADGARFKLIATDGVFSMDGVIADLKSVCDLADKYDAMVMVDDSHAVGFIGENGRGTHEYCDVLDRVDIITGTLGKALGGASGGYTSGKKEVIDWLRQRSRPYLFSNSLAPSIVSATLKVLELLESGHALRAQLKENSDYFRARMSAAGFTLAGADHAIIPVMLGDAKLASEMASRMLAEGIYVVGFSFPVVPKGQARIRTQMSAAHTREQLDKAIDAFIRIGRDLNIIQ</sequence>
<dbReference type="InterPro" id="IPR004839">
    <property type="entry name" value="Aminotransferase_I/II_large"/>
</dbReference>
<dbReference type="PATRIC" id="fig|1268236.3.peg.2113"/>
<dbReference type="FunFam" id="3.40.640.10:FF:000006">
    <property type="entry name" value="5-aminolevulinate synthase, mitochondrial"/>
    <property type="match status" value="1"/>
</dbReference>
<dbReference type="PANTHER" id="PTHR13693">
    <property type="entry name" value="CLASS II AMINOTRANSFERASE/8-AMINO-7-OXONONANOATE SYNTHASE"/>
    <property type="match status" value="1"/>
</dbReference>
<dbReference type="RefSeq" id="WP_005900574.1">
    <property type="nucleotide sequence ID" value="NZ_AQGQ01000061.1"/>
</dbReference>
<evidence type="ECO:0000313" key="9">
    <source>
        <dbReference type="EMBL" id="EOD55121.1"/>
    </source>
</evidence>
<dbReference type="Gene3D" id="3.90.1150.10">
    <property type="entry name" value="Aspartate Aminotransferase, domain 1"/>
    <property type="match status" value="1"/>
</dbReference>
<dbReference type="GO" id="GO:0016874">
    <property type="term" value="F:ligase activity"/>
    <property type="evidence" value="ECO:0007669"/>
    <property type="project" value="UniProtKB-KW"/>
</dbReference>
<dbReference type="PROSITE" id="PS00599">
    <property type="entry name" value="AA_TRANSFER_CLASS_2"/>
    <property type="match status" value="1"/>
</dbReference>
<evidence type="ECO:0000256" key="5">
    <source>
        <dbReference type="ARBA" id="ARBA00022898"/>
    </source>
</evidence>
<evidence type="ECO:0000313" key="10">
    <source>
        <dbReference type="Proteomes" id="UP000013526"/>
    </source>
</evidence>
<evidence type="ECO:0000256" key="4">
    <source>
        <dbReference type="ARBA" id="ARBA00022679"/>
    </source>
</evidence>
<keyword evidence="6 7" id="KW-0012">Acyltransferase</keyword>
<dbReference type="AlphaFoldDB" id="R1H3D4"/>
<feature type="binding site" description="in other chain" evidence="7">
    <location>
        <begin position="110"/>
        <end position="111"/>
    </location>
    <ligand>
        <name>pyridoxal 5'-phosphate</name>
        <dbReference type="ChEBI" id="CHEBI:597326"/>
        <note>ligand shared between dimeric partners</note>
    </ligand>
</feature>
<comment type="similarity">
    <text evidence="3">Belongs to the class-II pyridoxal-phosphate-dependent aminotransferase family. BioF subfamily.</text>
</comment>
<dbReference type="NCBIfam" id="NF005394">
    <property type="entry name" value="PRK06939.1"/>
    <property type="match status" value="1"/>
</dbReference>
<dbReference type="GO" id="GO:0030170">
    <property type="term" value="F:pyridoxal phosphate binding"/>
    <property type="evidence" value="ECO:0007669"/>
    <property type="project" value="UniProtKB-UniRule"/>
</dbReference>
<name>R1H3D4_9GAMM</name>
<dbReference type="InterPro" id="IPR001917">
    <property type="entry name" value="Aminotrans_II_pyridoxalP_BS"/>
</dbReference>
<dbReference type="SUPFAM" id="SSF53383">
    <property type="entry name" value="PLP-dependent transferases"/>
    <property type="match status" value="1"/>
</dbReference>